<organism evidence="8 9">
    <name type="scientific">Melopsittacus undulatus</name>
    <name type="common">Budgerigar</name>
    <name type="synonym">Psittacus undulatus</name>
    <dbReference type="NCBI Taxonomy" id="13146"/>
    <lineage>
        <taxon>Eukaryota</taxon>
        <taxon>Metazoa</taxon>
        <taxon>Chordata</taxon>
        <taxon>Craniata</taxon>
        <taxon>Vertebrata</taxon>
        <taxon>Euteleostomi</taxon>
        <taxon>Archelosauria</taxon>
        <taxon>Archosauria</taxon>
        <taxon>Dinosauria</taxon>
        <taxon>Saurischia</taxon>
        <taxon>Theropoda</taxon>
        <taxon>Coelurosauria</taxon>
        <taxon>Aves</taxon>
        <taxon>Neognathae</taxon>
        <taxon>Neoaves</taxon>
        <taxon>Telluraves</taxon>
        <taxon>Australaves</taxon>
        <taxon>Psittaciformes</taxon>
        <taxon>Psittaculidae</taxon>
        <taxon>Melopsittacus</taxon>
    </lineage>
</organism>
<evidence type="ECO:0000256" key="5">
    <source>
        <dbReference type="ARBA" id="ARBA00023163"/>
    </source>
</evidence>
<dbReference type="InterPro" id="IPR036638">
    <property type="entry name" value="HLH_DNA-bd_sf"/>
</dbReference>
<accession>A0A8V5G553</accession>
<dbReference type="PANTHER" id="PTHR23349:SF40">
    <property type="entry name" value="BHLH DOMAIN-CONTAINING PROTEIN"/>
    <property type="match status" value="1"/>
</dbReference>
<evidence type="ECO:0000256" key="7">
    <source>
        <dbReference type="SAM" id="MobiDB-lite"/>
    </source>
</evidence>
<dbReference type="GO" id="GO:0032502">
    <property type="term" value="P:developmental process"/>
    <property type="evidence" value="ECO:0007669"/>
    <property type="project" value="TreeGrafter"/>
</dbReference>
<name>A0A8V5G553_MELUD</name>
<reference evidence="8" key="2">
    <citation type="submission" date="2025-08" db="UniProtKB">
        <authorList>
            <consortium name="Ensembl"/>
        </authorList>
    </citation>
    <scope>IDENTIFICATION</scope>
</reference>
<dbReference type="SUPFAM" id="SSF47459">
    <property type="entry name" value="HLH, helix-loop-helix DNA-binding domain"/>
    <property type="match status" value="1"/>
</dbReference>
<reference evidence="8" key="3">
    <citation type="submission" date="2025-09" db="UniProtKB">
        <authorList>
            <consortium name="Ensembl"/>
        </authorList>
    </citation>
    <scope>IDENTIFICATION</scope>
</reference>
<keyword evidence="2" id="KW-0217">Developmental protein</keyword>
<comment type="subcellular location">
    <subcellularLocation>
        <location evidence="1">Nucleus</location>
    </subcellularLocation>
</comment>
<evidence type="ECO:0000256" key="2">
    <source>
        <dbReference type="ARBA" id="ARBA00022473"/>
    </source>
</evidence>
<evidence type="ECO:0000256" key="6">
    <source>
        <dbReference type="ARBA" id="ARBA00023242"/>
    </source>
</evidence>
<dbReference type="SMART" id="SM00353">
    <property type="entry name" value="HLH"/>
    <property type="match status" value="1"/>
</dbReference>
<protein>
    <submittedName>
        <fullName evidence="8">Uncharacterized protein</fullName>
    </submittedName>
</protein>
<evidence type="ECO:0000313" key="9">
    <source>
        <dbReference type="Proteomes" id="UP000694405"/>
    </source>
</evidence>
<keyword evidence="9" id="KW-1185">Reference proteome</keyword>
<dbReference type="FunFam" id="4.10.280.10:FF:000010">
    <property type="entry name" value="Scleraxis bHLH transcription factor"/>
    <property type="match status" value="1"/>
</dbReference>
<sequence length="249" mass="26722">MVKPVELVRAPCAVRRAVHWRTWRAVPVGASQPLAPSPARPEGAGQDKPPGQAQTALRPPGGGAPGKRRSGGAGAGHGDRRRRRARGCGVGRRAAANARERDRTHSVNAAFGALRRLIPTRPADRRLSKVETLRLAASYIAHLANVLLLEQAEGTAAAQPCPQPVPPGTTAPRPICTFCLSEQRKRVRDRKVEKHYVSDALLLVVQVVPPLQIAWDIPKPGKHGGGRVSQGLSTFIHQPGHSQTVPVHH</sequence>
<evidence type="ECO:0000256" key="4">
    <source>
        <dbReference type="ARBA" id="ARBA00023125"/>
    </source>
</evidence>
<keyword evidence="5" id="KW-0804">Transcription</keyword>
<dbReference type="Ensembl" id="ENSMUNT00000030919.1">
    <property type="protein sequence ID" value="ENSMUNP00000028414.1"/>
    <property type="gene ID" value="ENSMUNG00000019999.1"/>
</dbReference>
<dbReference type="Gene3D" id="4.10.280.10">
    <property type="entry name" value="Helix-loop-helix DNA-binding domain"/>
    <property type="match status" value="1"/>
</dbReference>
<keyword evidence="3" id="KW-0805">Transcription regulation</keyword>
<dbReference type="PANTHER" id="PTHR23349">
    <property type="entry name" value="BASIC HELIX-LOOP-HELIX TRANSCRIPTION FACTOR, TWIST"/>
    <property type="match status" value="1"/>
</dbReference>
<dbReference type="AlphaFoldDB" id="A0A8V5G553"/>
<dbReference type="GO" id="GO:0005634">
    <property type="term" value="C:nucleus"/>
    <property type="evidence" value="ECO:0007669"/>
    <property type="project" value="UniProtKB-SubCell"/>
</dbReference>
<reference evidence="8" key="1">
    <citation type="submission" date="2020-03" db="EMBL/GenBank/DDBJ databases">
        <title>Melopsittacus undulatus (budgerigar) genome, bMelUnd1, maternal haplotype with Z.</title>
        <authorList>
            <person name="Gedman G."/>
            <person name="Mountcastle J."/>
            <person name="Haase B."/>
            <person name="Formenti G."/>
            <person name="Wright T."/>
            <person name="Apodaca J."/>
            <person name="Pelan S."/>
            <person name="Chow W."/>
            <person name="Rhie A."/>
            <person name="Howe K."/>
            <person name="Fedrigo O."/>
            <person name="Jarvis E.D."/>
        </authorList>
    </citation>
    <scope>NUCLEOTIDE SEQUENCE [LARGE SCALE GENOMIC DNA]</scope>
</reference>
<dbReference type="InterPro" id="IPR011598">
    <property type="entry name" value="bHLH_dom"/>
</dbReference>
<dbReference type="GO" id="GO:0046983">
    <property type="term" value="F:protein dimerization activity"/>
    <property type="evidence" value="ECO:0007669"/>
    <property type="project" value="InterPro"/>
</dbReference>
<feature type="region of interest" description="Disordered" evidence="7">
    <location>
        <begin position="30"/>
        <end position="103"/>
    </location>
</feature>
<keyword evidence="4" id="KW-0238">DNA-binding</keyword>
<dbReference type="Pfam" id="PF00010">
    <property type="entry name" value="HLH"/>
    <property type="match status" value="1"/>
</dbReference>
<evidence type="ECO:0000256" key="3">
    <source>
        <dbReference type="ARBA" id="ARBA00023015"/>
    </source>
</evidence>
<evidence type="ECO:0000256" key="1">
    <source>
        <dbReference type="ARBA" id="ARBA00004123"/>
    </source>
</evidence>
<dbReference type="GO" id="GO:0000977">
    <property type="term" value="F:RNA polymerase II transcription regulatory region sequence-specific DNA binding"/>
    <property type="evidence" value="ECO:0007669"/>
    <property type="project" value="TreeGrafter"/>
</dbReference>
<dbReference type="GO" id="GO:0000981">
    <property type="term" value="F:DNA-binding transcription factor activity, RNA polymerase II-specific"/>
    <property type="evidence" value="ECO:0007669"/>
    <property type="project" value="TreeGrafter"/>
</dbReference>
<proteinExistence type="predicted"/>
<dbReference type="PROSITE" id="PS50888">
    <property type="entry name" value="BHLH"/>
    <property type="match status" value="1"/>
</dbReference>
<dbReference type="Proteomes" id="UP000694405">
    <property type="component" value="Chromosome 4"/>
</dbReference>
<feature type="compositionally biased region" description="Gly residues" evidence="7">
    <location>
        <begin position="60"/>
        <end position="76"/>
    </location>
</feature>
<keyword evidence="6" id="KW-0539">Nucleus</keyword>
<evidence type="ECO:0000313" key="8">
    <source>
        <dbReference type="Ensembl" id="ENSMUNP00000028414.1"/>
    </source>
</evidence>
<dbReference type="InterPro" id="IPR050283">
    <property type="entry name" value="E-box_TF_Regulators"/>
</dbReference>